<feature type="region of interest" description="Disordered" evidence="1">
    <location>
        <begin position="180"/>
        <end position="206"/>
    </location>
</feature>
<dbReference type="EMBL" id="OB660513">
    <property type="protein sequence ID" value="CAD7225155.1"/>
    <property type="molecule type" value="Genomic_DNA"/>
</dbReference>
<feature type="region of interest" description="Disordered" evidence="1">
    <location>
        <begin position="220"/>
        <end position="355"/>
    </location>
</feature>
<feature type="compositionally biased region" description="Low complexity" evidence="1">
    <location>
        <begin position="256"/>
        <end position="271"/>
    </location>
</feature>
<protein>
    <submittedName>
        <fullName evidence="2">Uncharacterized protein</fullName>
    </submittedName>
</protein>
<evidence type="ECO:0000313" key="2">
    <source>
        <dbReference type="EMBL" id="CAD7225155.1"/>
    </source>
</evidence>
<feature type="compositionally biased region" description="Polar residues" evidence="1">
    <location>
        <begin position="40"/>
        <end position="53"/>
    </location>
</feature>
<sequence>MSHSVLQLPADPASDDGEDNASETYVDLDRGIDSDIELTAVTTRANPLSSSSGAEGPADVHCSALEVPSDRRDADSSPGDHVQRVSSPESVLVSKSDVPMLDRSLSPSHTPAPCDVPECVPSEPPSGDPTPTEGSGQDLQSESERLIGHSGLPPTEISCLSGAAAAEKESSVESEICPVEKAASSEDGAIVSPGSHSVLLTDQPDPPSYCSTVTLTIENEKPPVLAQSPTTEPDIATVVEPAVSCSEEETAETIPSRRMSPPRSSDTRMSPPRSPDTRMSPPRSPDTRMSPPRSSDTRMSPPRSPDTRMSPPRSPDEIVLPPPPPPIKFTLPPPSTPPGGTGFEDNFDPEDWSYGCARRSSAPVVNGALVASTPKDHRKTPRSGVFQTE</sequence>
<organism evidence="2">
    <name type="scientific">Cyprideis torosa</name>
    <dbReference type="NCBI Taxonomy" id="163714"/>
    <lineage>
        <taxon>Eukaryota</taxon>
        <taxon>Metazoa</taxon>
        <taxon>Ecdysozoa</taxon>
        <taxon>Arthropoda</taxon>
        <taxon>Crustacea</taxon>
        <taxon>Oligostraca</taxon>
        <taxon>Ostracoda</taxon>
        <taxon>Podocopa</taxon>
        <taxon>Podocopida</taxon>
        <taxon>Cytherocopina</taxon>
        <taxon>Cytheroidea</taxon>
        <taxon>Cytherideidae</taxon>
        <taxon>Cyprideis</taxon>
    </lineage>
</organism>
<evidence type="ECO:0000256" key="1">
    <source>
        <dbReference type="SAM" id="MobiDB-lite"/>
    </source>
</evidence>
<feature type="region of interest" description="Disordered" evidence="1">
    <location>
        <begin position="367"/>
        <end position="389"/>
    </location>
</feature>
<reference evidence="2" key="1">
    <citation type="submission" date="2020-11" db="EMBL/GenBank/DDBJ databases">
        <authorList>
            <person name="Tran Van P."/>
        </authorList>
    </citation>
    <scope>NUCLEOTIDE SEQUENCE</scope>
</reference>
<dbReference type="AlphaFoldDB" id="A0A7R8W6B1"/>
<gene>
    <name evidence="2" type="ORF">CTOB1V02_LOCUS3101</name>
</gene>
<feature type="compositionally biased region" description="Pro residues" evidence="1">
    <location>
        <begin position="320"/>
        <end position="337"/>
    </location>
</feature>
<name>A0A7R8W6B1_9CRUS</name>
<accession>A0A7R8W6B1</accession>
<proteinExistence type="predicted"/>
<feature type="region of interest" description="Disordered" evidence="1">
    <location>
        <begin position="1"/>
        <end position="155"/>
    </location>
</feature>